<protein>
    <submittedName>
        <fullName evidence="2">Uncharacterized protein</fullName>
    </submittedName>
</protein>
<organism evidence="2 3">
    <name type="scientific">Fusarium albosuccineum</name>
    <dbReference type="NCBI Taxonomy" id="1237068"/>
    <lineage>
        <taxon>Eukaryota</taxon>
        <taxon>Fungi</taxon>
        <taxon>Dikarya</taxon>
        <taxon>Ascomycota</taxon>
        <taxon>Pezizomycotina</taxon>
        <taxon>Sordariomycetes</taxon>
        <taxon>Hypocreomycetidae</taxon>
        <taxon>Hypocreales</taxon>
        <taxon>Nectriaceae</taxon>
        <taxon>Fusarium</taxon>
        <taxon>Fusarium decemcellulare species complex</taxon>
    </lineage>
</organism>
<dbReference type="Proteomes" id="UP000554235">
    <property type="component" value="Unassembled WGS sequence"/>
</dbReference>
<keyword evidence="1" id="KW-0732">Signal</keyword>
<dbReference type="AlphaFoldDB" id="A0A8H4P4F4"/>
<proteinExistence type="predicted"/>
<dbReference type="EMBL" id="JAADYS010002347">
    <property type="protein sequence ID" value="KAF4458790.1"/>
    <property type="molecule type" value="Genomic_DNA"/>
</dbReference>
<feature type="signal peptide" evidence="1">
    <location>
        <begin position="1"/>
        <end position="19"/>
    </location>
</feature>
<accession>A0A8H4P4F4</accession>
<evidence type="ECO:0000256" key="1">
    <source>
        <dbReference type="SAM" id="SignalP"/>
    </source>
</evidence>
<comment type="caution">
    <text evidence="2">The sequence shown here is derived from an EMBL/GenBank/DDBJ whole genome shotgun (WGS) entry which is preliminary data.</text>
</comment>
<reference evidence="2 3" key="1">
    <citation type="submission" date="2020-01" db="EMBL/GenBank/DDBJ databases">
        <title>Identification and distribution of gene clusters putatively required for synthesis of sphingolipid metabolism inhibitors in phylogenetically diverse species of the filamentous fungus Fusarium.</title>
        <authorList>
            <person name="Kim H.-S."/>
            <person name="Busman M."/>
            <person name="Brown D.W."/>
            <person name="Divon H."/>
            <person name="Uhlig S."/>
            <person name="Proctor R.H."/>
        </authorList>
    </citation>
    <scope>NUCLEOTIDE SEQUENCE [LARGE SCALE GENOMIC DNA]</scope>
    <source>
        <strain evidence="2 3">NRRL 20459</strain>
    </source>
</reference>
<keyword evidence="3" id="KW-1185">Reference proteome</keyword>
<evidence type="ECO:0000313" key="3">
    <source>
        <dbReference type="Proteomes" id="UP000554235"/>
    </source>
</evidence>
<evidence type="ECO:0000313" key="2">
    <source>
        <dbReference type="EMBL" id="KAF4458790.1"/>
    </source>
</evidence>
<gene>
    <name evidence="2" type="ORF">FALBO_14463</name>
</gene>
<name>A0A8H4P4F4_9HYPO</name>
<sequence>MHATTFITLISMAFSSATAYVAIPASGFSLEARANKGLEVRDAQTANGCGTALPCCSPRCQFSMDSGAFDGCSTDEYISAAAGGSCLDLSEKGAEHLKLEHCDGLYMDVNAHDEESGTERNKIKVYKGDDSGHPIAEWWMRDCKKATQHGQCAVSEGGCSVEDKD</sequence>
<feature type="chain" id="PRO_5034431256" evidence="1">
    <location>
        <begin position="20"/>
        <end position="165"/>
    </location>
</feature>